<keyword evidence="4 6" id="KW-1133">Transmembrane helix</keyword>
<accession>A0A7J0EMS1</accession>
<dbReference type="OrthoDB" id="8841220at2759"/>
<feature type="transmembrane region" description="Helical" evidence="6">
    <location>
        <begin position="89"/>
        <end position="106"/>
    </location>
</feature>
<dbReference type="PANTHER" id="PTHR10057:SF0">
    <property type="entry name" value="TRANSLOCATOR PROTEIN"/>
    <property type="match status" value="1"/>
</dbReference>
<evidence type="ECO:0000256" key="4">
    <source>
        <dbReference type="ARBA" id="ARBA00022989"/>
    </source>
</evidence>
<dbReference type="AlphaFoldDB" id="A0A7J0EMS1"/>
<dbReference type="EMBL" id="BJWL01000005">
    <property type="protein sequence ID" value="GFY87795.1"/>
    <property type="molecule type" value="Genomic_DNA"/>
</dbReference>
<feature type="transmembrane region" description="Helical" evidence="6">
    <location>
        <begin position="168"/>
        <end position="187"/>
    </location>
</feature>
<feature type="transmembrane region" description="Helical" evidence="6">
    <location>
        <begin position="113"/>
        <end position="131"/>
    </location>
</feature>
<dbReference type="InterPro" id="IPR038330">
    <property type="entry name" value="TspO/MBR-related_sf"/>
</dbReference>
<dbReference type="Gene3D" id="1.20.1260.100">
    <property type="entry name" value="TspO/MBR protein"/>
    <property type="match status" value="1"/>
</dbReference>
<comment type="subcellular location">
    <subcellularLocation>
        <location evidence="1">Membrane</location>
        <topology evidence="1">Multi-pass membrane protein</topology>
    </subcellularLocation>
</comment>
<dbReference type="Proteomes" id="UP000585474">
    <property type="component" value="Unassembled WGS sequence"/>
</dbReference>
<organism evidence="7 8">
    <name type="scientific">Actinidia rufa</name>
    <dbReference type="NCBI Taxonomy" id="165716"/>
    <lineage>
        <taxon>Eukaryota</taxon>
        <taxon>Viridiplantae</taxon>
        <taxon>Streptophyta</taxon>
        <taxon>Embryophyta</taxon>
        <taxon>Tracheophyta</taxon>
        <taxon>Spermatophyta</taxon>
        <taxon>Magnoliopsida</taxon>
        <taxon>eudicotyledons</taxon>
        <taxon>Gunneridae</taxon>
        <taxon>Pentapetalae</taxon>
        <taxon>asterids</taxon>
        <taxon>Ericales</taxon>
        <taxon>Actinidiaceae</taxon>
        <taxon>Actinidia</taxon>
    </lineage>
</organism>
<evidence type="ECO:0000313" key="7">
    <source>
        <dbReference type="EMBL" id="GFY87795.1"/>
    </source>
</evidence>
<feature type="transmembrane region" description="Helical" evidence="6">
    <location>
        <begin position="137"/>
        <end position="156"/>
    </location>
</feature>
<name>A0A7J0EMS1_9ERIC</name>
<evidence type="ECO:0000256" key="6">
    <source>
        <dbReference type="SAM" id="Phobius"/>
    </source>
</evidence>
<comment type="caution">
    <text evidence="7">The sequence shown here is derived from an EMBL/GenBank/DDBJ whole genome shotgun (WGS) entry which is preliminary data.</text>
</comment>
<feature type="transmembrane region" description="Helical" evidence="6">
    <location>
        <begin position="46"/>
        <end position="69"/>
    </location>
</feature>
<dbReference type="Pfam" id="PF03073">
    <property type="entry name" value="TspO_MBR"/>
    <property type="match status" value="1"/>
</dbReference>
<keyword evidence="3 6" id="KW-0812">Transmembrane</keyword>
<dbReference type="GO" id="GO:0016020">
    <property type="term" value="C:membrane"/>
    <property type="evidence" value="ECO:0007669"/>
    <property type="project" value="UniProtKB-SubCell"/>
</dbReference>
<evidence type="ECO:0000256" key="5">
    <source>
        <dbReference type="ARBA" id="ARBA00023136"/>
    </source>
</evidence>
<evidence type="ECO:0000313" key="8">
    <source>
        <dbReference type="Proteomes" id="UP000585474"/>
    </source>
</evidence>
<dbReference type="CDD" id="cd15904">
    <property type="entry name" value="TSPO_MBR"/>
    <property type="match status" value="1"/>
</dbReference>
<dbReference type="InterPro" id="IPR004307">
    <property type="entry name" value="TspO_MBR"/>
</dbReference>
<keyword evidence="5 6" id="KW-0472">Membrane</keyword>
<reference evidence="7 8" key="1">
    <citation type="submission" date="2019-07" db="EMBL/GenBank/DDBJ databases">
        <title>De Novo Assembly of kiwifruit Actinidia rufa.</title>
        <authorList>
            <person name="Sugita-Konishi S."/>
            <person name="Sato K."/>
            <person name="Mori E."/>
            <person name="Abe Y."/>
            <person name="Kisaki G."/>
            <person name="Hamano K."/>
            <person name="Suezawa K."/>
            <person name="Otani M."/>
            <person name="Fukuda T."/>
            <person name="Manabe T."/>
            <person name="Gomi K."/>
            <person name="Tabuchi M."/>
            <person name="Akimitsu K."/>
            <person name="Kataoka I."/>
        </authorList>
    </citation>
    <scope>NUCLEOTIDE SEQUENCE [LARGE SCALE GENOMIC DNA]</scope>
    <source>
        <strain evidence="8">cv. Fuchu</strain>
    </source>
</reference>
<sequence>MAAENLCRKIKVVPNVDSTYENNKNKDEYLRNNPKSRSIRKICGEFLSLVIVLTIPISLHTLQFVFLRSAHMALAKPFWFPPFSIMDDLFIYPYLVVGICSWFAWAENGFRQIPIALVALYLGYIALSLAWDPIVFGLGAIRIGLLVSLARLWFVFGISKMLKNLNRAASVIVLIFCECFAFVLFMLNLRLLLPPSYI</sequence>
<evidence type="ECO:0000256" key="2">
    <source>
        <dbReference type="ARBA" id="ARBA00007524"/>
    </source>
</evidence>
<comment type="similarity">
    <text evidence="2">Belongs to the TspO/BZRP family.</text>
</comment>
<protein>
    <submittedName>
        <fullName evidence="7">Uncharacterized protein</fullName>
    </submittedName>
</protein>
<dbReference type="GO" id="GO:0033013">
    <property type="term" value="P:tetrapyrrole metabolic process"/>
    <property type="evidence" value="ECO:0007669"/>
    <property type="project" value="UniProtKB-ARBA"/>
</dbReference>
<dbReference type="PANTHER" id="PTHR10057">
    <property type="entry name" value="PERIPHERAL-TYPE BENZODIAZEPINE RECEPTOR"/>
    <property type="match status" value="1"/>
</dbReference>
<proteinExistence type="inferred from homology"/>
<gene>
    <name evidence="7" type="ORF">Acr_05g0014340</name>
</gene>
<evidence type="ECO:0000256" key="3">
    <source>
        <dbReference type="ARBA" id="ARBA00022692"/>
    </source>
</evidence>
<keyword evidence="8" id="KW-1185">Reference proteome</keyword>
<evidence type="ECO:0000256" key="1">
    <source>
        <dbReference type="ARBA" id="ARBA00004141"/>
    </source>
</evidence>